<evidence type="ECO:0000256" key="3">
    <source>
        <dbReference type="ARBA" id="ARBA00014572"/>
    </source>
</evidence>
<keyword evidence="6" id="KW-0472">Membrane</keyword>
<comment type="subcellular location">
    <subcellularLocation>
        <location evidence="1">Nucleus membrane</location>
        <topology evidence="1">Multi-pass membrane protein</topology>
    </subcellularLocation>
</comment>
<accession>H2ZB13</accession>
<evidence type="ECO:0000313" key="10">
    <source>
        <dbReference type="Proteomes" id="UP000007875"/>
    </source>
</evidence>
<reference evidence="9" key="3">
    <citation type="submission" date="2025-09" db="UniProtKB">
        <authorList>
            <consortium name="Ensembl"/>
        </authorList>
    </citation>
    <scope>IDENTIFICATION</scope>
</reference>
<dbReference type="PANTHER" id="PTHR14437:SF2">
    <property type="entry name" value="TRANSMEMBRANE PROTEIN 168"/>
    <property type="match status" value="1"/>
</dbReference>
<evidence type="ECO:0000256" key="6">
    <source>
        <dbReference type="ARBA" id="ARBA00023136"/>
    </source>
</evidence>
<keyword evidence="10" id="KW-1185">Reference proteome</keyword>
<evidence type="ECO:0000256" key="4">
    <source>
        <dbReference type="ARBA" id="ARBA00022692"/>
    </source>
</evidence>
<name>H2ZB13_CIOSA</name>
<keyword evidence="4" id="KW-0812">Transmembrane</keyword>
<keyword evidence="5" id="KW-1133">Transmembrane helix</keyword>
<sequence length="117" mass="13500">MSPERVLDIWRESCADDERVTSRLLLLLDVIKSEPWIKAIKNLRDDYVAIQTCKLSYKDVETAAAYSPGAFTSEWVQWNCDVTNRTSCVTWFDDAESSVQPTYAVSRRWTDFASRLP</sequence>
<dbReference type="InParanoid" id="H2ZB13"/>
<dbReference type="Proteomes" id="UP000007875">
    <property type="component" value="Unassembled WGS sequence"/>
</dbReference>
<evidence type="ECO:0000256" key="8">
    <source>
        <dbReference type="ARBA" id="ARBA00023242"/>
    </source>
</evidence>
<protein>
    <recommendedName>
        <fullName evidence="3">Transmembrane protein 168</fullName>
    </recommendedName>
</protein>
<evidence type="ECO:0000256" key="7">
    <source>
        <dbReference type="ARBA" id="ARBA00023180"/>
    </source>
</evidence>
<dbReference type="GO" id="GO:0031965">
    <property type="term" value="C:nuclear membrane"/>
    <property type="evidence" value="ECO:0007669"/>
    <property type="project" value="UniProtKB-SubCell"/>
</dbReference>
<dbReference type="GeneTree" id="ENSGT00390000005941"/>
<dbReference type="Ensembl" id="ENSCSAVT00000014951.1">
    <property type="protein sequence ID" value="ENSCSAVP00000014778.1"/>
    <property type="gene ID" value="ENSCSAVG00000008641.1"/>
</dbReference>
<reference evidence="10" key="1">
    <citation type="submission" date="2003-08" db="EMBL/GenBank/DDBJ databases">
        <authorList>
            <person name="Birren B."/>
            <person name="Nusbaum C."/>
            <person name="Abebe A."/>
            <person name="Abouelleil A."/>
            <person name="Adekoya E."/>
            <person name="Ait-zahra M."/>
            <person name="Allen N."/>
            <person name="Allen T."/>
            <person name="An P."/>
            <person name="Anderson M."/>
            <person name="Anderson S."/>
            <person name="Arachchi H."/>
            <person name="Armbruster J."/>
            <person name="Bachantsang P."/>
            <person name="Baldwin J."/>
            <person name="Barry A."/>
            <person name="Bayul T."/>
            <person name="Blitshsteyn B."/>
            <person name="Bloom T."/>
            <person name="Blye J."/>
            <person name="Boguslavskiy L."/>
            <person name="Borowsky M."/>
            <person name="Boukhgalter B."/>
            <person name="Brunache A."/>
            <person name="Butler J."/>
            <person name="Calixte N."/>
            <person name="Calvo S."/>
            <person name="Camarata J."/>
            <person name="Campo K."/>
            <person name="Chang J."/>
            <person name="Cheshatsang Y."/>
            <person name="Citroen M."/>
            <person name="Collymore A."/>
            <person name="Considine T."/>
            <person name="Cook A."/>
            <person name="Cooke P."/>
            <person name="Corum B."/>
            <person name="Cuomo C."/>
            <person name="David R."/>
            <person name="Dawoe T."/>
            <person name="Degray S."/>
            <person name="Dodge S."/>
            <person name="Dooley K."/>
            <person name="Dorje P."/>
            <person name="Dorjee K."/>
            <person name="Dorris L."/>
            <person name="Duffey N."/>
            <person name="Dupes A."/>
            <person name="Elkins T."/>
            <person name="Engels R."/>
            <person name="Erickson J."/>
            <person name="Farina A."/>
            <person name="Faro S."/>
            <person name="Ferreira P."/>
            <person name="Fischer H."/>
            <person name="Fitzgerald M."/>
            <person name="Foley K."/>
            <person name="Gage D."/>
            <person name="Galagan J."/>
            <person name="Gearin G."/>
            <person name="Gnerre S."/>
            <person name="Gnirke A."/>
            <person name="Goyette A."/>
            <person name="Graham J."/>
            <person name="Grandbois E."/>
            <person name="Gyaltsen K."/>
            <person name="Hafez N."/>
            <person name="Hagopian D."/>
            <person name="Hagos B."/>
            <person name="Hall J."/>
            <person name="Hatcher B."/>
            <person name="Heller A."/>
            <person name="Higgins H."/>
            <person name="Honan T."/>
            <person name="Horn A."/>
            <person name="Houde N."/>
            <person name="Hughes L."/>
            <person name="Hulme W."/>
            <person name="Husby E."/>
            <person name="Iliev I."/>
            <person name="Jaffe D."/>
            <person name="Jones C."/>
            <person name="Kamal M."/>
            <person name="Kamat A."/>
            <person name="Kamvysselis M."/>
            <person name="Karlsson E."/>
            <person name="Kells C."/>
            <person name="Kieu A."/>
            <person name="Kisner P."/>
            <person name="Kodira C."/>
            <person name="Kulbokas E."/>
            <person name="Labutti K."/>
            <person name="Lama D."/>
            <person name="Landers T."/>
            <person name="Leger J."/>
            <person name="Levine S."/>
            <person name="Lewis D."/>
            <person name="Lewis T."/>
            <person name="Lindblad-toh K."/>
            <person name="Liu X."/>
            <person name="Lokyitsang T."/>
            <person name="Lokyitsang Y."/>
            <person name="Lucien O."/>
            <person name="Lui A."/>
            <person name="Ma L.J."/>
            <person name="Mabbitt R."/>
            <person name="Macdonald J."/>
            <person name="Maclean C."/>
            <person name="Major J."/>
            <person name="Manning J."/>
            <person name="Marabella R."/>
            <person name="Maru K."/>
            <person name="Matthews C."/>
            <person name="Mauceli E."/>
            <person name="Mccarthy M."/>
            <person name="Mcdonough S."/>
            <person name="Mcghee T."/>
            <person name="Meldrim J."/>
            <person name="Meneus L."/>
            <person name="Mesirov J."/>
            <person name="Mihalev A."/>
            <person name="Mihova T."/>
            <person name="Mikkelsen T."/>
            <person name="Mlenga V."/>
            <person name="Moru K."/>
            <person name="Mozes J."/>
            <person name="Mulrain L."/>
            <person name="Munson G."/>
            <person name="Naylor J."/>
            <person name="Newes C."/>
            <person name="Nguyen C."/>
            <person name="Nguyen N."/>
            <person name="Nguyen T."/>
            <person name="Nicol R."/>
            <person name="Nielsen C."/>
            <person name="Nizzari M."/>
            <person name="Norbu C."/>
            <person name="Norbu N."/>
            <person name="O'donnell P."/>
            <person name="Okoawo O."/>
            <person name="O'leary S."/>
            <person name="Omotosho B."/>
            <person name="O'neill K."/>
            <person name="Osman S."/>
            <person name="Parker S."/>
            <person name="Perrin D."/>
            <person name="Phunkhang P."/>
            <person name="Piqani B."/>
            <person name="Purcell S."/>
            <person name="Rachupka T."/>
            <person name="Ramasamy U."/>
            <person name="Rameau R."/>
            <person name="Ray V."/>
            <person name="Raymond C."/>
            <person name="Retta R."/>
            <person name="Richardson S."/>
            <person name="Rise C."/>
            <person name="Rodriguez J."/>
            <person name="Rogers J."/>
            <person name="Rogov P."/>
            <person name="Rutman M."/>
            <person name="Schupbach R."/>
            <person name="Seaman C."/>
            <person name="Settipalli S."/>
            <person name="Sharpe T."/>
            <person name="Sheridan J."/>
            <person name="Sherpa N."/>
            <person name="Shi J."/>
            <person name="Smirnov S."/>
            <person name="Smith C."/>
            <person name="Sougnez C."/>
            <person name="Spencer B."/>
            <person name="Stalker J."/>
            <person name="Stange-thomann N."/>
            <person name="Stavropoulos S."/>
            <person name="Stetson K."/>
            <person name="Stone C."/>
            <person name="Stone S."/>
            <person name="Stubbs M."/>
            <person name="Talamas J."/>
            <person name="Tchuinga P."/>
            <person name="Tenzing P."/>
            <person name="Tesfaye S."/>
            <person name="Theodore J."/>
            <person name="Thoulutsang Y."/>
            <person name="Topham K."/>
            <person name="Towey S."/>
            <person name="Tsamla T."/>
            <person name="Tsomo N."/>
            <person name="Vallee D."/>
            <person name="Vassiliev H."/>
            <person name="Venkataraman V."/>
            <person name="Vinson J."/>
            <person name="Vo A."/>
            <person name="Wade C."/>
            <person name="Wang S."/>
            <person name="Wangchuk T."/>
            <person name="Wangdi T."/>
            <person name="Whittaker C."/>
            <person name="Wilkinson J."/>
            <person name="Wu Y."/>
            <person name="Wyman D."/>
            <person name="Yadav S."/>
            <person name="Yang S."/>
            <person name="Yang X."/>
            <person name="Yeager S."/>
            <person name="Yee E."/>
            <person name="Young G."/>
            <person name="Zainoun J."/>
            <person name="Zembeck L."/>
            <person name="Zimmer A."/>
            <person name="Zody M."/>
            <person name="Lander E."/>
        </authorList>
    </citation>
    <scope>NUCLEOTIDE SEQUENCE [LARGE SCALE GENOMIC DNA]</scope>
</reference>
<organism evidence="9 10">
    <name type="scientific">Ciona savignyi</name>
    <name type="common">Pacific transparent sea squirt</name>
    <dbReference type="NCBI Taxonomy" id="51511"/>
    <lineage>
        <taxon>Eukaryota</taxon>
        <taxon>Metazoa</taxon>
        <taxon>Chordata</taxon>
        <taxon>Tunicata</taxon>
        <taxon>Ascidiacea</taxon>
        <taxon>Phlebobranchia</taxon>
        <taxon>Cionidae</taxon>
        <taxon>Ciona</taxon>
    </lineage>
</organism>
<dbReference type="PANTHER" id="PTHR14437">
    <property type="entry name" value="TRANSMEMBRANE PROTEIN 168"/>
    <property type="match status" value="1"/>
</dbReference>
<keyword evidence="7" id="KW-0325">Glycoprotein</keyword>
<evidence type="ECO:0000313" key="9">
    <source>
        <dbReference type="Ensembl" id="ENSCSAVP00000014778.1"/>
    </source>
</evidence>
<evidence type="ECO:0000256" key="5">
    <source>
        <dbReference type="ARBA" id="ARBA00022989"/>
    </source>
</evidence>
<dbReference type="InterPro" id="IPR029713">
    <property type="entry name" value="TMEM168"/>
</dbReference>
<keyword evidence="8" id="KW-0539">Nucleus</keyword>
<evidence type="ECO:0000256" key="2">
    <source>
        <dbReference type="ARBA" id="ARBA00007329"/>
    </source>
</evidence>
<proteinExistence type="inferred from homology"/>
<dbReference type="AlphaFoldDB" id="H2ZB13"/>
<evidence type="ECO:0000256" key="1">
    <source>
        <dbReference type="ARBA" id="ARBA00004232"/>
    </source>
</evidence>
<dbReference type="HOGENOM" id="CLU_2090177_0_0_1"/>
<comment type="similarity">
    <text evidence="2">Belongs to the TMEM168 family.</text>
</comment>
<reference evidence="9" key="2">
    <citation type="submission" date="2025-08" db="UniProtKB">
        <authorList>
            <consortium name="Ensembl"/>
        </authorList>
    </citation>
    <scope>IDENTIFICATION</scope>
</reference>